<gene>
    <name evidence="1" type="ORF">DVH02_00420</name>
</gene>
<dbReference type="OrthoDB" id="5148951at2"/>
<organism evidence="1 2">
    <name type="scientific">Streptomyces corynorhini</name>
    <dbReference type="NCBI Taxonomy" id="2282652"/>
    <lineage>
        <taxon>Bacteria</taxon>
        <taxon>Bacillati</taxon>
        <taxon>Actinomycetota</taxon>
        <taxon>Actinomycetes</taxon>
        <taxon>Kitasatosporales</taxon>
        <taxon>Streptomycetaceae</taxon>
        <taxon>Streptomyces</taxon>
    </lineage>
</organism>
<dbReference type="AlphaFoldDB" id="A0A370BK90"/>
<dbReference type="EMBL" id="QQNA01000002">
    <property type="protein sequence ID" value="RDG40026.1"/>
    <property type="molecule type" value="Genomic_DNA"/>
</dbReference>
<dbReference type="Proteomes" id="UP000253741">
    <property type="component" value="Unassembled WGS sequence"/>
</dbReference>
<evidence type="ECO:0000313" key="1">
    <source>
        <dbReference type="EMBL" id="RDG40026.1"/>
    </source>
</evidence>
<dbReference type="RefSeq" id="WP_114621638.1">
    <property type="nucleotide sequence ID" value="NZ_QQNA01000002.1"/>
</dbReference>
<comment type="caution">
    <text evidence="1">The sequence shown here is derived from an EMBL/GenBank/DDBJ whole genome shotgun (WGS) entry which is preliminary data.</text>
</comment>
<sequence>MAKIAEWEREFQVWQYSVSHSMLLLRSVNVEGFETRIDVLFAAVELMHLQPNCARLEISEATSAERGQILGDRLATELPGVLYLLNGGEGYVLARRCSWHEDLGDHHAPSKFGPLRGTE</sequence>
<accession>A0A370BK90</accession>
<protein>
    <submittedName>
        <fullName evidence="1">Uncharacterized protein</fullName>
    </submittedName>
</protein>
<reference evidence="1 2" key="1">
    <citation type="submission" date="2018-07" db="EMBL/GenBank/DDBJ databases">
        <title>Streptomyces species from bats.</title>
        <authorList>
            <person name="Dunlap C."/>
        </authorList>
    </citation>
    <scope>NUCLEOTIDE SEQUENCE [LARGE SCALE GENOMIC DNA]</scope>
    <source>
        <strain evidence="1 2">AC230</strain>
    </source>
</reference>
<keyword evidence="2" id="KW-1185">Reference proteome</keyword>
<evidence type="ECO:0000313" key="2">
    <source>
        <dbReference type="Proteomes" id="UP000253741"/>
    </source>
</evidence>
<proteinExistence type="predicted"/>
<name>A0A370BK90_9ACTN</name>